<evidence type="ECO:0000256" key="1">
    <source>
        <dbReference type="ARBA" id="ARBA00004305"/>
    </source>
</evidence>
<dbReference type="GO" id="GO:0033539">
    <property type="term" value="P:fatty acid beta-oxidation using acyl-CoA dehydrogenase"/>
    <property type="evidence" value="ECO:0007669"/>
    <property type="project" value="TreeGrafter"/>
</dbReference>
<comment type="caution">
    <text evidence="10">The sequence shown here is derived from an EMBL/GenBank/DDBJ whole genome shotgun (WGS) entry which is preliminary data.</text>
</comment>
<keyword evidence="6 7" id="KW-0249">Electron transport</keyword>
<evidence type="ECO:0000256" key="6">
    <source>
        <dbReference type="ARBA" id="ARBA00022982"/>
    </source>
</evidence>
<dbReference type="FunFam" id="3.40.50.620:FF:000041">
    <property type="entry name" value="Electron transfer flavoprotein alpha subunit"/>
    <property type="match status" value="1"/>
</dbReference>
<keyword evidence="3 7" id="KW-0813">Transport</keyword>
<proteinExistence type="inferred from homology"/>
<dbReference type="PANTHER" id="PTHR43153:SF1">
    <property type="entry name" value="ELECTRON TRANSFER FLAVOPROTEIN SUBUNIT ALPHA, MITOCHONDRIAL"/>
    <property type="match status" value="1"/>
</dbReference>
<feature type="binding site" evidence="8">
    <location>
        <begin position="273"/>
        <end position="277"/>
    </location>
    <ligand>
        <name>FAD</name>
        <dbReference type="ChEBI" id="CHEBI:57692"/>
    </ligand>
</feature>
<comment type="similarity">
    <text evidence="2 7">Belongs to the ETF alpha-subunit/FixB family.</text>
</comment>
<dbReference type="PIRSF" id="PIRSF000089">
    <property type="entry name" value="Electra_flavoP_a"/>
    <property type="match status" value="1"/>
</dbReference>
<dbReference type="SUPFAM" id="SSF52467">
    <property type="entry name" value="DHS-like NAD/FAD-binding domain"/>
    <property type="match status" value="1"/>
</dbReference>
<dbReference type="Gene3D" id="3.40.50.1220">
    <property type="entry name" value="TPP-binding domain"/>
    <property type="match status" value="1"/>
</dbReference>
<comment type="function">
    <text evidence="7">The electron transfer flavoprotein serves as a specific electron acceptor for several dehydrogenases, including five acyl-CoA dehydrogenases, glutaryl-CoA and sarcosine dehydrogenase. It transfers the electrons to the main mitochondrial respiratory chain via ETF-ubiquinone oxidoreductase (ETF dehydrogenase).</text>
</comment>
<evidence type="ECO:0000256" key="3">
    <source>
        <dbReference type="ARBA" id="ARBA00022448"/>
    </source>
</evidence>
<accession>A0A835ZFY6</accession>
<keyword evidence="5 7" id="KW-0274">FAD</keyword>
<dbReference type="Pfam" id="PF00766">
    <property type="entry name" value="ETF_alpha"/>
    <property type="match status" value="1"/>
</dbReference>
<dbReference type="GO" id="GO:0009055">
    <property type="term" value="F:electron transfer activity"/>
    <property type="evidence" value="ECO:0007669"/>
    <property type="project" value="InterPro"/>
</dbReference>
<dbReference type="InterPro" id="IPR033947">
    <property type="entry name" value="ETF_alpha_N"/>
</dbReference>
<dbReference type="OrthoDB" id="1715808at2759"/>
<dbReference type="InterPro" id="IPR014730">
    <property type="entry name" value="ETF_a/b_N"/>
</dbReference>
<evidence type="ECO:0000256" key="5">
    <source>
        <dbReference type="ARBA" id="ARBA00022827"/>
    </source>
</evidence>
<dbReference type="InterPro" id="IPR001308">
    <property type="entry name" value="ETF_a/FixB"/>
</dbReference>
<dbReference type="Proteomes" id="UP000664859">
    <property type="component" value="Unassembled WGS sequence"/>
</dbReference>
<evidence type="ECO:0000256" key="8">
    <source>
        <dbReference type="PIRSR" id="PIRSR000089-1"/>
    </source>
</evidence>
<evidence type="ECO:0000256" key="2">
    <source>
        <dbReference type="ARBA" id="ARBA00005817"/>
    </source>
</evidence>
<dbReference type="Gene3D" id="3.40.50.620">
    <property type="entry name" value="HUPs"/>
    <property type="match status" value="1"/>
</dbReference>
<dbReference type="SUPFAM" id="SSF52402">
    <property type="entry name" value="Adenine nucleotide alpha hydrolases-like"/>
    <property type="match status" value="1"/>
</dbReference>
<feature type="domain" description="Electron transfer flavoprotein alpha/beta-subunit N-terminal" evidence="9">
    <location>
        <begin position="31"/>
        <end position="214"/>
    </location>
</feature>
<dbReference type="FunFam" id="3.40.50.1220:FF:000001">
    <property type="entry name" value="Electron transfer flavoprotein, alpha subunit"/>
    <property type="match status" value="1"/>
</dbReference>
<dbReference type="Pfam" id="PF01012">
    <property type="entry name" value="ETF"/>
    <property type="match status" value="1"/>
</dbReference>
<feature type="binding site" evidence="8">
    <location>
        <begin position="259"/>
        <end position="260"/>
    </location>
    <ligand>
        <name>FAD</name>
        <dbReference type="ChEBI" id="CHEBI:57692"/>
    </ligand>
</feature>
<keyword evidence="7" id="KW-0496">Mitochondrion</keyword>
<dbReference type="InterPro" id="IPR018206">
    <property type="entry name" value="ETF_asu_C_CS"/>
</dbReference>
<feature type="binding site" evidence="8">
    <location>
        <position position="234"/>
    </location>
    <ligand>
        <name>FAD</name>
        <dbReference type="ChEBI" id="CHEBI:57692"/>
    </ligand>
</feature>
<sequence length="341" mass="34928">MMLRAGRHASLRRCGALVSHAWSSNSRLASTLVVAEHNNKALSPGTLSAVTAAGKIGGEVHLLVLGSGSAPVAEAASKVAGVAKVLHGDHPAYAHFLAENTSRGVRASAEAHKYTHVMAISSMAGKNFIGRLGAEMDLAPVTDVIKVVDESTFERPMYAGNAIATVTASDPLKLLTVRPTAFDKAPATGGSAAVEAAPLPAEPETGLSKFVSESVSSSARPDLGAARVVVSGGRGMKNGENFAMLEALADKLGGAVGASRAAVDAGYVPNELQVGQTGKVVAPELYIAVGISGAIQHLSGMKDSKCIVAINKDKEAPIFTVADYGLVADLFTAVPELTKKL</sequence>
<name>A0A835ZFY6_9STRA</name>
<reference evidence="10" key="1">
    <citation type="submission" date="2021-02" db="EMBL/GenBank/DDBJ databases">
        <title>First Annotated Genome of the Yellow-green Alga Tribonema minus.</title>
        <authorList>
            <person name="Mahan K.M."/>
        </authorList>
    </citation>
    <scope>NUCLEOTIDE SEQUENCE</scope>
    <source>
        <strain evidence="10">UTEX B ZZ1240</strain>
    </source>
</reference>
<organism evidence="10 11">
    <name type="scientific">Tribonema minus</name>
    <dbReference type="NCBI Taxonomy" id="303371"/>
    <lineage>
        <taxon>Eukaryota</taxon>
        <taxon>Sar</taxon>
        <taxon>Stramenopiles</taxon>
        <taxon>Ochrophyta</taxon>
        <taxon>PX clade</taxon>
        <taxon>Xanthophyceae</taxon>
        <taxon>Tribonematales</taxon>
        <taxon>Tribonemataceae</taxon>
        <taxon>Tribonema</taxon>
    </lineage>
</organism>
<comment type="subunit">
    <text evidence="7">Heterodimer of an alpha and a beta subunit.</text>
</comment>
<comment type="subcellular location">
    <subcellularLocation>
        <location evidence="1 7">Mitochondrion matrix</location>
    </subcellularLocation>
</comment>
<dbReference type="GO" id="GO:0050660">
    <property type="term" value="F:flavin adenine dinucleotide binding"/>
    <property type="evidence" value="ECO:0007669"/>
    <property type="project" value="InterPro"/>
</dbReference>
<protein>
    <recommendedName>
        <fullName evidence="7">Electron transfer flavoprotein subunit alpha</fullName>
        <shortName evidence="7">Alpha-ETF</shortName>
    </recommendedName>
</protein>
<feature type="binding site" evidence="8">
    <location>
        <begin position="290"/>
        <end position="297"/>
    </location>
    <ligand>
        <name>FAD</name>
        <dbReference type="ChEBI" id="CHEBI:57692"/>
    </ligand>
</feature>
<dbReference type="GO" id="GO:0005759">
    <property type="term" value="C:mitochondrial matrix"/>
    <property type="evidence" value="ECO:0007669"/>
    <property type="project" value="UniProtKB-SubCell"/>
</dbReference>
<dbReference type="InterPro" id="IPR029035">
    <property type="entry name" value="DHS-like_NAD/FAD-binding_dom"/>
</dbReference>
<evidence type="ECO:0000313" key="11">
    <source>
        <dbReference type="Proteomes" id="UP000664859"/>
    </source>
</evidence>
<dbReference type="InterPro" id="IPR014729">
    <property type="entry name" value="Rossmann-like_a/b/a_fold"/>
</dbReference>
<dbReference type="PANTHER" id="PTHR43153">
    <property type="entry name" value="ELECTRON TRANSFER FLAVOPROTEIN ALPHA"/>
    <property type="match status" value="1"/>
</dbReference>
<gene>
    <name evidence="10" type="ORF">JKP88DRAFT_268938</name>
</gene>
<comment type="cofactor">
    <cofactor evidence="7 8">
        <name>FAD</name>
        <dbReference type="ChEBI" id="CHEBI:57692"/>
    </cofactor>
    <text evidence="7 8">Binds 1 FAD per dimer.</text>
</comment>
<keyword evidence="11" id="KW-1185">Reference proteome</keyword>
<evidence type="ECO:0000313" key="10">
    <source>
        <dbReference type="EMBL" id="KAG5193056.1"/>
    </source>
</evidence>
<evidence type="ECO:0000259" key="9">
    <source>
        <dbReference type="SMART" id="SM00893"/>
    </source>
</evidence>
<dbReference type="PROSITE" id="PS00696">
    <property type="entry name" value="ETF_ALPHA"/>
    <property type="match status" value="1"/>
</dbReference>
<evidence type="ECO:0000256" key="7">
    <source>
        <dbReference type="PIRNR" id="PIRNR000089"/>
    </source>
</evidence>
<dbReference type="AlphaFoldDB" id="A0A835ZFY6"/>
<evidence type="ECO:0000256" key="4">
    <source>
        <dbReference type="ARBA" id="ARBA00022630"/>
    </source>
</evidence>
<keyword evidence="4 7" id="KW-0285">Flavoprotein</keyword>
<dbReference type="SMART" id="SM00893">
    <property type="entry name" value="ETF"/>
    <property type="match status" value="1"/>
</dbReference>
<dbReference type="EMBL" id="JAFCMP010000001">
    <property type="protein sequence ID" value="KAG5193056.1"/>
    <property type="molecule type" value="Genomic_DNA"/>
</dbReference>
<dbReference type="InterPro" id="IPR014731">
    <property type="entry name" value="ETF_asu_C"/>
</dbReference>
<feature type="binding site" evidence="8">
    <location>
        <position position="311"/>
    </location>
    <ligand>
        <name>FAD</name>
        <dbReference type="ChEBI" id="CHEBI:57692"/>
    </ligand>
</feature>
<dbReference type="CDD" id="cd01715">
    <property type="entry name" value="ETF_alpha"/>
    <property type="match status" value="1"/>
</dbReference>